<keyword evidence="2" id="KW-0472">Membrane</keyword>
<sequence length="274" mass="29885">MNIKSNSLCRAKHHNAFTLIELLVVIAIIAILAAILFPVFGRARENARRSSCQSNLKQIGLAFAQYSQDYDEKFPISQFGYYFPTGQASTWDLILQPYIKSTQVFQCPSDPTTSVNVPGFGTNMVRSYGIARYMWEDAEQPSGTNEGNQRVSGRAIASIPVATKTIILADSRSCNGGPGNSGSGTYDWRGCNEMYNTSSFATQAPDGHFWGTGVPATAEGAHLGTDNVLYFDGHVKAMKASKNNIRLGPTLPEGHPDTGDGYTWTNLRQDLPQS</sequence>
<evidence type="ECO:0000313" key="5">
    <source>
        <dbReference type="Proteomes" id="UP000237684"/>
    </source>
</evidence>
<reference evidence="4 5" key="1">
    <citation type="journal article" date="2018" name="Syst. Appl. Microbiol.">
        <title>Abditibacterium utsteinense sp. nov., the first cultivated member of candidate phylum FBP, isolated from ice-free Antarctic soil samples.</title>
        <authorList>
            <person name="Tahon G."/>
            <person name="Tytgat B."/>
            <person name="Lebbe L."/>
            <person name="Carlier A."/>
            <person name="Willems A."/>
        </authorList>
    </citation>
    <scope>NUCLEOTIDE SEQUENCE [LARGE SCALE GENOMIC DNA]</scope>
    <source>
        <strain evidence="4 5">LMG 29911</strain>
    </source>
</reference>
<keyword evidence="2" id="KW-0812">Transmembrane</keyword>
<dbReference type="PANTHER" id="PTHR30093">
    <property type="entry name" value="GENERAL SECRETION PATHWAY PROTEIN G"/>
    <property type="match status" value="1"/>
</dbReference>
<evidence type="ECO:0000256" key="2">
    <source>
        <dbReference type="SAM" id="Phobius"/>
    </source>
</evidence>
<dbReference type="RefSeq" id="WP_105484046.1">
    <property type="nucleotide sequence ID" value="NZ_NIGF01000010.1"/>
</dbReference>
<organism evidence="4 5">
    <name type="scientific">Abditibacterium utsteinense</name>
    <dbReference type="NCBI Taxonomy" id="1960156"/>
    <lineage>
        <taxon>Bacteria</taxon>
        <taxon>Pseudomonadati</taxon>
        <taxon>Abditibacteriota</taxon>
        <taxon>Abditibacteriia</taxon>
        <taxon>Abditibacteriales</taxon>
        <taxon>Abditibacteriaceae</taxon>
        <taxon>Abditibacterium</taxon>
    </lineage>
</organism>
<dbReference type="PANTHER" id="PTHR30093:SF2">
    <property type="entry name" value="TYPE II SECRETION SYSTEM PROTEIN H"/>
    <property type="match status" value="1"/>
</dbReference>
<keyword evidence="5" id="KW-1185">Reference proteome</keyword>
<accession>A0A2S8SS48</accession>
<dbReference type="Pfam" id="PF07596">
    <property type="entry name" value="SBP_bac_10"/>
    <property type="match status" value="1"/>
</dbReference>
<feature type="transmembrane region" description="Helical" evidence="2">
    <location>
        <begin position="16"/>
        <end position="40"/>
    </location>
</feature>
<dbReference type="InParanoid" id="A0A2S8SS48"/>
<dbReference type="EMBL" id="NIGF01000010">
    <property type="protein sequence ID" value="PQV63633.1"/>
    <property type="molecule type" value="Genomic_DNA"/>
</dbReference>
<proteinExistence type="predicted"/>
<comment type="caution">
    <text evidence="4">The sequence shown here is derived from an EMBL/GenBank/DDBJ whole genome shotgun (WGS) entry which is preliminary data.</text>
</comment>
<dbReference type="InterPro" id="IPR012902">
    <property type="entry name" value="N_methyl_site"/>
</dbReference>
<evidence type="ECO:0000313" key="4">
    <source>
        <dbReference type="EMBL" id="PQV63633.1"/>
    </source>
</evidence>
<evidence type="ECO:0000259" key="3">
    <source>
        <dbReference type="Pfam" id="PF07596"/>
    </source>
</evidence>
<dbReference type="SUPFAM" id="SSF54523">
    <property type="entry name" value="Pili subunits"/>
    <property type="match status" value="1"/>
</dbReference>
<dbReference type="Proteomes" id="UP000237684">
    <property type="component" value="Unassembled WGS sequence"/>
</dbReference>
<feature type="compositionally biased region" description="Polar residues" evidence="1">
    <location>
        <begin position="263"/>
        <end position="274"/>
    </location>
</feature>
<dbReference type="InterPro" id="IPR011453">
    <property type="entry name" value="DUF1559"/>
</dbReference>
<dbReference type="OrthoDB" id="9791986at2"/>
<dbReference type="NCBIfam" id="TIGR02532">
    <property type="entry name" value="IV_pilin_GFxxxE"/>
    <property type="match status" value="1"/>
</dbReference>
<dbReference type="Pfam" id="PF07963">
    <property type="entry name" value="N_methyl"/>
    <property type="match status" value="1"/>
</dbReference>
<keyword evidence="2" id="KW-1133">Transmembrane helix</keyword>
<protein>
    <recommendedName>
        <fullName evidence="3">DUF1559 domain-containing protein</fullName>
    </recommendedName>
</protein>
<dbReference type="Gene3D" id="3.30.700.10">
    <property type="entry name" value="Glycoprotein, Type 4 Pilin"/>
    <property type="match status" value="1"/>
</dbReference>
<name>A0A2S8SS48_9BACT</name>
<feature type="domain" description="DUF1559" evidence="3">
    <location>
        <begin position="42"/>
        <end position="87"/>
    </location>
</feature>
<evidence type="ECO:0000256" key="1">
    <source>
        <dbReference type="SAM" id="MobiDB-lite"/>
    </source>
</evidence>
<gene>
    <name evidence="4" type="ORF">B1R32_11099</name>
</gene>
<feature type="region of interest" description="Disordered" evidence="1">
    <location>
        <begin position="245"/>
        <end position="274"/>
    </location>
</feature>
<dbReference type="AlphaFoldDB" id="A0A2S8SS48"/>
<dbReference type="InterPro" id="IPR045584">
    <property type="entry name" value="Pilin-like"/>
</dbReference>